<dbReference type="GO" id="GO:0000122">
    <property type="term" value="P:negative regulation of transcription by RNA polymerase II"/>
    <property type="evidence" value="ECO:0007669"/>
    <property type="project" value="TreeGrafter"/>
</dbReference>
<sequence>MTEVVDPQTLLIKNKVEALDIHSHHHQDLDLTESLIAELEDGEYMCLICAGEVDARTEIWNCSHCHRVYHLPCATAWAEKSTQKNQADNNNKKSKEGWPCPACMKTTKKIPREYKCWCRKTTNPMYLGIMPHSCGQTCGVTLECGHRCTAICHPGPHPDCCSMGPAIKCFCGDNQRQLPCVMTSYNGWSCGNICNELLPCGKHKCKRRCHDGLCYDCDTKIESKCYCGQTEKELECAYLREKKCSKLITTLDDDNDDEKESVENWIGYFECEKLSTGLYSCRNHEYSFSCKPHKKEDFICPLTPKDTDTCPCGSSLVLDILGHPRLSCKEEIPLCGNVCNKLLPCGHKCLFDCHYGDCPDCPQVNKSHCRCGQEIFLVPCKTIALGEKPACHHKCTAKLQCGRHRCTEICCSEEKTAKALQKSGQAWKLTREEWPEVHRCDRVCNILKNCKIHKCTEPCHQGPCKPCMESSNEDYVCPCGQTVVRAPIRCGTVMPKCSHLCTRQRENCEHPMAEHVCHDPAVTPCPKCYYIVPKKCQCGKSTVKAPCSQPVTSCGKFCEELLPCGHMCSKMCHKPGDCIKVCSKSCGKTLPCGHKHMTAKCHFPKKCEDTAPKPGESFCSERVHMQCKCGNVTKTKQCTGRPTSLLLECNESCAVLERNRQIAAAFGMDPATAGTTGSVTSDMYSDDIIDLYLSNPAWCRSIERALQEMYTHKLRVKRFPPMRSSYERMFVHLLAQEGFNFKSESQDVDPHRSVVVYADWDTMNNEGYPRKPVMTLSEFVSRANIS</sequence>
<dbReference type="SUPFAM" id="SSF57903">
    <property type="entry name" value="FYVE/PHD zinc finger"/>
    <property type="match status" value="1"/>
</dbReference>
<keyword evidence="3" id="KW-0479">Metal-binding</keyword>
<evidence type="ECO:0000313" key="14">
    <source>
        <dbReference type="Proteomes" id="UP000242525"/>
    </source>
</evidence>
<dbReference type="InterPro" id="IPR011011">
    <property type="entry name" value="Znf_FYVE_PHD"/>
</dbReference>
<dbReference type="PROSITE" id="PS50016">
    <property type="entry name" value="ZF_PHD_2"/>
    <property type="match status" value="1"/>
</dbReference>
<dbReference type="PANTHER" id="PTHR12360">
    <property type="entry name" value="NUCLEAR TRANSCRIPTION FACTOR, X-BOX BINDING 1 NFX1"/>
    <property type="match status" value="1"/>
</dbReference>
<comment type="similarity">
    <text evidence="2">Belongs to the NFX1 family.</text>
</comment>
<dbReference type="InterPro" id="IPR036867">
    <property type="entry name" value="R3H_dom_sf"/>
</dbReference>
<dbReference type="CDD" id="cd06008">
    <property type="entry name" value="NF-X1-zinc-finger"/>
    <property type="match status" value="4"/>
</dbReference>
<dbReference type="InterPro" id="IPR034078">
    <property type="entry name" value="NFX1_fam"/>
</dbReference>
<feature type="domain" description="PHD-type" evidence="11">
    <location>
        <begin position="43"/>
        <end position="106"/>
    </location>
</feature>
<dbReference type="GO" id="GO:0000981">
    <property type="term" value="F:DNA-binding transcription factor activity, RNA polymerase II-specific"/>
    <property type="evidence" value="ECO:0007669"/>
    <property type="project" value="TreeGrafter"/>
</dbReference>
<dbReference type="InterPro" id="IPR019787">
    <property type="entry name" value="Znf_PHD-finger"/>
</dbReference>
<dbReference type="PROSITE" id="PS51061">
    <property type="entry name" value="R3H"/>
    <property type="match status" value="1"/>
</dbReference>
<dbReference type="GO" id="GO:0008270">
    <property type="term" value="F:zinc ion binding"/>
    <property type="evidence" value="ECO:0007669"/>
    <property type="project" value="UniProtKB-KW"/>
</dbReference>
<dbReference type="EMBL" id="CCBN010000012">
    <property type="protein sequence ID" value="CDO55878.1"/>
    <property type="molecule type" value="Genomic_DNA"/>
</dbReference>
<evidence type="ECO:0000256" key="3">
    <source>
        <dbReference type="ARBA" id="ARBA00022723"/>
    </source>
</evidence>
<evidence type="ECO:0000256" key="4">
    <source>
        <dbReference type="ARBA" id="ARBA00022737"/>
    </source>
</evidence>
<keyword evidence="5 10" id="KW-0863">Zinc-finger</keyword>
<dbReference type="Pfam" id="PF01424">
    <property type="entry name" value="R3H"/>
    <property type="match status" value="1"/>
</dbReference>
<evidence type="ECO:0000256" key="9">
    <source>
        <dbReference type="ARBA" id="ARBA00023242"/>
    </source>
</evidence>
<dbReference type="STRING" id="1173061.A0A0J9XED6"/>
<evidence type="ECO:0000256" key="2">
    <source>
        <dbReference type="ARBA" id="ARBA00007269"/>
    </source>
</evidence>
<evidence type="ECO:0000259" key="11">
    <source>
        <dbReference type="PROSITE" id="PS50016"/>
    </source>
</evidence>
<accession>A0A0J9XED6</accession>
<gene>
    <name evidence="13" type="ORF">BN980_GECA12s03728g</name>
</gene>
<feature type="domain" description="R3H" evidence="12">
    <location>
        <begin position="696"/>
        <end position="760"/>
    </location>
</feature>
<reference evidence="13" key="1">
    <citation type="submission" date="2014-03" db="EMBL/GenBank/DDBJ databases">
        <authorList>
            <person name="Casaregola S."/>
        </authorList>
    </citation>
    <scope>NUCLEOTIDE SEQUENCE [LARGE SCALE GENOMIC DNA]</scope>
    <source>
        <strain evidence="13">CLIB 918</strain>
    </source>
</reference>
<dbReference type="OrthoDB" id="6512771at2759"/>
<evidence type="ECO:0000256" key="6">
    <source>
        <dbReference type="ARBA" id="ARBA00022833"/>
    </source>
</evidence>
<dbReference type="GO" id="GO:0005634">
    <property type="term" value="C:nucleus"/>
    <property type="evidence" value="ECO:0007669"/>
    <property type="project" value="UniProtKB-SubCell"/>
</dbReference>
<evidence type="ECO:0000256" key="7">
    <source>
        <dbReference type="ARBA" id="ARBA00023015"/>
    </source>
</evidence>
<dbReference type="InterPro" id="IPR000967">
    <property type="entry name" value="Znf_NFX1"/>
</dbReference>
<dbReference type="AlphaFoldDB" id="A0A0J9XED6"/>
<dbReference type="GO" id="GO:0000977">
    <property type="term" value="F:RNA polymerase II transcription regulatory region sequence-specific DNA binding"/>
    <property type="evidence" value="ECO:0007669"/>
    <property type="project" value="TreeGrafter"/>
</dbReference>
<keyword evidence="4" id="KW-0677">Repeat</keyword>
<evidence type="ECO:0000256" key="10">
    <source>
        <dbReference type="PROSITE-ProRule" id="PRU00146"/>
    </source>
</evidence>
<dbReference type="InterPro" id="IPR001374">
    <property type="entry name" value="R3H_dom"/>
</dbReference>
<protein>
    <submittedName>
        <fullName evidence="13">Similar to Saccharomyces cerevisiae YNL023C FAP1 Protein that binds to Fpr1p, conferring rapamycin resistance by competing with rapamycin for Fpr1p binding</fullName>
    </submittedName>
</protein>
<dbReference type="SMART" id="SM00438">
    <property type="entry name" value="ZnF_NFX"/>
    <property type="match status" value="6"/>
</dbReference>
<dbReference type="Pfam" id="PF01422">
    <property type="entry name" value="zf-NF-X1"/>
    <property type="match status" value="6"/>
</dbReference>
<comment type="caution">
    <text evidence="13">The sequence shown here is derived from an EMBL/GenBank/DDBJ whole genome shotgun (WGS) entry which is preliminary data.</text>
</comment>
<dbReference type="PANTHER" id="PTHR12360:SF12">
    <property type="entry name" value="TRANSCRIPTIONAL REPRESSOR NF-X1"/>
    <property type="match status" value="1"/>
</dbReference>
<dbReference type="Gene3D" id="3.30.1370.50">
    <property type="entry name" value="R3H-like domain"/>
    <property type="match status" value="1"/>
</dbReference>
<dbReference type="PROSITE" id="PS01359">
    <property type="entry name" value="ZF_PHD_1"/>
    <property type="match status" value="1"/>
</dbReference>
<dbReference type="SMART" id="SM00393">
    <property type="entry name" value="R3H"/>
    <property type="match status" value="1"/>
</dbReference>
<keyword evidence="7" id="KW-0805">Transcription regulation</keyword>
<organism evidence="13 14">
    <name type="scientific">Geotrichum candidum</name>
    <name type="common">Oospora lactis</name>
    <name type="synonym">Dipodascus geotrichum</name>
    <dbReference type="NCBI Taxonomy" id="1173061"/>
    <lineage>
        <taxon>Eukaryota</taxon>
        <taxon>Fungi</taxon>
        <taxon>Dikarya</taxon>
        <taxon>Ascomycota</taxon>
        <taxon>Saccharomycotina</taxon>
        <taxon>Dipodascomycetes</taxon>
        <taxon>Dipodascales</taxon>
        <taxon>Dipodascaceae</taxon>
        <taxon>Geotrichum</taxon>
    </lineage>
</organism>
<name>A0A0J9XED6_GEOCN</name>
<evidence type="ECO:0000259" key="12">
    <source>
        <dbReference type="PROSITE" id="PS51061"/>
    </source>
</evidence>
<keyword evidence="9" id="KW-0539">Nucleus</keyword>
<keyword evidence="6" id="KW-0862">Zinc</keyword>
<keyword evidence="14" id="KW-1185">Reference proteome</keyword>
<evidence type="ECO:0000256" key="5">
    <source>
        <dbReference type="ARBA" id="ARBA00022771"/>
    </source>
</evidence>
<comment type="subcellular location">
    <subcellularLocation>
        <location evidence="1">Nucleus</location>
    </subcellularLocation>
</comment>
<evidence type="ECO:0000256" key="8">
    <source>
        <dbReference type="ARBA" id="ARBA00023163"/>
    </source>
</evidence>
<dbReference type="Proteomes" id="UP000242525">
    <property type="component" value="Unassembled WGS sequence"/>
</dbReference>
<dbReference type="InterPro" id="IPR019786">
    <property type="entry name" value="Zinc_finger_PHD-type_CS"/>
</dbReference>
<proteinExistence type="inferred from homology"/>
<dbReference type="SUPFAM" id="SSF82708">
    <property type="entry name" value="R3H domain"/>
    <property type="match status" value="1"/>
</dbReference>
<evidence type="ECO:0000256" key="1">
    <source>
        <dbReference type="ARBA" id="ARBA00004123"/>
    </source>
</evidence>
<keyword evidence="8" id="KW-0804">Transcription</keyword>
<evidence type="ECO:0000313" key="13">
    <source>
        <dbReference type="EMBL" id="CDO55878.1"/>
    </source>
</evidence>